<proteinExistence type="predicted"/>
<sequence length="79" mass="9243">AKKFFHDKVKLILPITAQIELERKNDLVPSLVISPEMVYCPSNAIEIRLGSYLIEGEQDSKFGQFRENDEIYLKFKYSF</sequence>
<dbReference type="EMBL" id="BARW01034821">
    <property type="protein sequence ID" value="GAJ10477.1"/>
    <property type="molecule type" value="Genomic_DNA"/>
</dbReference>
<comment type="caution">
    <text evidence="1">The sequence shown here is derived from an EMBL/GenBank/DDBJ whole genome shotgun (WGS) entry which is preliminary data.</text>
</comment>
<name>X1V3X6_9ZZZZ</name>
<protein>
    <submittedName>
        <fullName evidence="1">Uncharacterized protein</fullName>
    </submittedName>
</protein>
<reference evidence="1" key="1">
    <citation type="journal article" date="2014" name="Front. Microbiol.">
        <title>High frequency of phylogenetically diverse reductive dehalogenase-homologous genes in deep subseafloor sedimentary metagenomes.</title>
        <authorList>
            <person name="Kawai M."/>
            <person name="Futagami T."/>
            <person name="Toyoda A."/>
            <person name="Takaki Y."/>
            <person name="Nishi S."/>
            <person name="Hori S."/>
            <person name="Arai W."/>
            <person name="Tsubouchi T."/>
            <person name="Morono Y."/>
            <person name="Uchiyama I."/>
            <person name="Ito T."/>
            <person name="Fujiyama A."/>
            <person name="Inagaki F."/>
            <person name="Takami H."/>
        </authorList>
    </citation>
    <scope>NUCLEOTIDE SEQUENCE</scope>
    <source>
        <strain evidence="1">Expedition CK06-06</strain>
    </source>
</reference>
<feature type="non-terminal residue" evidence="1">
    <location>
        <position position="1"/>
    </location>
</feature>
<gene>
    <name evidence="1" type="ORF">S12H4_54465</name>
</gene>
<dbReference type="AlphaFoldDB" id="X1V3X6"/>
<evidence type="ECO:0000313" key="1">
    <source>
        <dbReference type="EMBL" id="GAJ10477.1"/>
    </source>
</evidence>
<accession>X1V3X6</accession>
<organism evidence="1">
    <name type="scientific">marine sediment metagenome</name>
    <dbReference type="NCBI Taxonomy" id="412755"/>
    <lineage>
        <taxon>unclassified sequences</taxon>
        <taxon>metagenomes</taxon>
        <taxon>ecological metagenomes</taxon>
    </lineage>
</organism>